<evidence type="ECO:0000256" key="1">
    <source>
        <dbReference type="SAM" id="MobiDB-lite"/>
    </source>
</evidence>
<feature type="compositionally biased region" description="Basic and acidic residues" evidence="1">
    <location>
        <begin position="40"/>
        <end position="52"/>
    </location>
</feature>
<organism evidence="2 3">
    <name type="scientific">Mycena pura</name>
    <dbReference type="NCBI Taxonomy" id="153505"/>
    <lineage>
        <taxon>Eukaryota</taxon>
        <taxon>Fungi</taxon>
        <taxon>Dikarya</taxon>
        <taxon>Basidiomycota</taxon>
        <taxon>Agaricomycotina</taxon>
        <taxon>Agaricomycetes</taxon>
        <taxon>Agaricomycetidae</taxon>
        <taxon>Agaricales</taxon>
        <taxon>Marasmiineae</taxon>
        <taxon>Mycenaceae</taxon>
        <taxon>Mycena</taxon>
    </lineage>
</organism>
<feature type="compositionally biased region" description="Low complexity" evidence="1">
    <location>
        <begin position="1"/>
        <end position="14"/>
    </location>
</feature>
<dbReference type="EMBL" id="JARJCW010000046">
    <property type="protein sequence ID" value="KAJ7204763.1"/>
    <property type="molecule type" value="Genomic_DNA"/>
</dbReference>
<protein>
    <submittedName>
        <fullName evidence="2">Uncharacterized protein</fullName>
    </submittedName>
</protein>
<evidence type="ECO:0000313" key="2">
    <source>
        <dbReference type="EMBL" id="KAJ7204763.1"/>
    </source>
</evidence>
<reference evidence="2" key="1">
    <citation type="submission" date="2023-03" db="EMBL/GenBank/DDBJ databases">
        <title>Massive genome expansion in bonnet fungi (Mycena s.s.) driven by repeated elements and novel gene families across ecological guilds.</title>
        <authorList>
            <consortium name="Lawrence Berkeley National Laboratory"/>
            <person name="Harder C.B."/>
            <person name="Miyauchi S."/>
            <person name="Viragh M."/>
            <person name="Kuo A."/>
            <person name="Thoen E."/>
            <person name="Andreopoulos B."/>
            <person name="Lu D."/>
            <person name="Skrede I."/>
            <person name="Drula E."/>
            <person name="Henrissat B."/>
            <person name="Morin E."/>
            <person name="Kohler A."/>
            <person name="Barry K."/>
            <person name="LaButti K."/>
            <person name="Morin E."/>
            <person name="Salamov A."/>
            <person name="Lipzen A."/>
            <person name="Mereny Z."/>
            <person name="Hegedus B."/>
            <person name="Baldrian P."/>
            <person name="Stursova M."/>
            <person name="Weitz H."/>
            <person name="Taylor A."/>
            <person name="Grigoriev I.V."/>
            <person name="Nagy L.G."/>
            <person name="Martin F."/>
            <person name="Kauserud H."/>
        </authorList>
    </citation>
    <scope>NUCLEOTIDE SEQUENCE</scope>
    <source>
        <strain evidence="2">9144</strain>
    </source>
</reference>
<dbReference type="Proteomes" id="UP001219525">
    <property type="component" value="Unassembled WGS sequence"/>
</dbReference>
<comment type="caution">
    <text evidence="2">The sequence shown here is derived from an EMBL/GenBank/DDBJ whole genome shotgun (WGS) entry which is preliminary data.</text>
</comment>
<evidence type="ECO:0000313" key="3">
    <source>
        <dbReference type="Proteomes" id="UP001219525"/>
    </source>
</evidence>
<name>A0AAD6VEE3_9AGAR</name>
<gene>
    <name evidence="2" type="ORF">GGX14DRAFT_459622</name>
</gene>
<sequence>MSPKRPSSSSSAPRRSIRPKGEDPPNVLPSSSAPRRSMRHKEEDLENYKDIDDPPEFPNVQLMQSLTTPINSDNPAFAEHRKLTVLVLTHLACSEVAKNHITTILHDIAPKHASNTVVVLADDIVTFLKDNTPRIIFKKLAPREGREVVWGQVRKGNEPRAKENELFISLELANVLCPVDPPPNLKSDKIRVQALRQMHRLLYCMVLMHELIHAIIKHFFGSQFMTPLLDWPRYQMVPDGKGNGEAGWSFELRHLGFQLEVLLEKKDFNLADRLWRISHLVATHLPGVSQSCILDTKNIEKLVSSFKKVWPLEIRSSMLHPVPINMNADTHVRCWTGSAVPAAFKFEDLDISFEVPEELCFVMTDELVATFTCSRGLGI</sequence>
<keyword evidence="3" id="KW-1185">Reference proteome</keyword>
<dbReference type="AlphaFoldDB" id="A0AAD6VEE3"/>
<proteinExistence type="predicted"/>
<accession>A0AAD6VEE3</accession>
<feature type="region of interest" description="Disordered" evidence="1">
    <location>
        <begin position="1"/>
        <end position="53"/>
    </location>
</feature>